<keyword evidence="2" id="KW-1185">Reference proteome</keyword>
<gene>
    <name evidence="1" type="ORF">G7Z17_g37</name>
</gene>
<dbReference type="Proteomes" id="UP000722485">
    <property type="component" value="Unassembled WGS sequence"/>
</dbReference>
<name>A0A9P5HLQ9_9HYPO</name>
<comment type="caution">
    <text evidence="1">The sequence shown here is derived from an EMBL/GenBank/DDBJ whole genome shotgun (WGS) entry which is preliminary data.</text>
</comment>
<dbReference type="EMBL" id="JAANBB010000001">
    <property type="protein sequence ID" value="KAF7558209.1"/>
    <property type="molecule type" value="Genomic_DNA"/>
</dbReference>
<sequence>MADQFFAKAPSAFKEYNISEDQISALEACINGDLELEAATRRLTAHPAASPTPLEMQQRLGGLWTLLNNTAVGIPSAQPQIISVLKKIQTLPNVEEPKGEGAEFIDLDNGFFWRELTGWANNWADSYNCEERAARKEAWTSANAYTARLASTGNVELSSHGAALERASYTIIKTLEASKGDKEPEELEAAAQLFMHAALELHRLCREKHTTGGRYGLWRTGVAGRPRENELWHGPPGPSVERWRFWMERWAAFASVQSFSPHARAAALGALEAMKKAEGQGTQILTE</sequence>
<dbReference type="InterPro" id="IPR022085">
    <property type="entry name" value="OpdG"/>
</dbReference>
<dbReference type="InterPro" id="IPR053204">
    <property type="entry name" value="Oxopyrrolidines_Biosynth-assoc"/>
</dbReference>
<accession>A0A9P5HLQ9</accession>
<dbReference type="PANTHER" id="PTHR38797">
    <property type="entry name" value="NUCLEAR PORE COMPLEX PROTEIN NUP85-RELATED"/>
    <property type="match status" value="1"/>
</dbReference>
<dbReference type="PANTHER" id="PTHR38797:SF4">
    <property type="entry name" value="NUCLEAR PORE COMPLEX PROTEIN NUP85"/>
    <property type="match status" value="1"/>
</dbReference>
<dbReference type="Pfam" id="PF12311">
    <property type="entry name" value="DUF3632"/>
    <property type="match status" value="1"/>
</dbReference>
<protein>
    <submittedName>
        <fullName evidence="1">Uncharacterized protein</fullName>
    </submittedName>
</protein>
<organism evidence="1 2">
    <name type="scientific">Cylindrodendrum hubeiense</name>
    <dbReference type="NCBI Taxonomy" id="595255"/>
    <lineage>
        <taxon>Eukaryota</taxon>
        <taxon>Fungi</taxon>
        <taxon>Dikarya</taxon>
        <taxon>Ascomycota</taxon>
        <taxon>Pezizomycotina</taxon>
        <taxon>Sordariomycetes</taxon>
        <taxon>Hypocreomycetidae</taxon>
        <taxon>Hypocreales</taxon>
        <taxon>Nectriaceae</taxon>
        <taxon>Cylindrodendrum</taxon>
    </lineage>
</organism>
<evidence type="ECO:0000313" key="1">
    <source>
        <dbReference type="EMBL" id="KAF7558209.1"/>
    </source>
</evidence>
<dbReference type="OrthoDB" id="3350591at2759"/>
<reference evidence="1" key="1">
    <citation type="submission" date="2020-03" db="EMBL/GenBank/DDBJ databases">
        <title>Draft Genome Sequence of Cylindrodendrum hubeiense.</title>
        <authorList>
            <person name="Buettner E."/>
            <person name="Kellner H."/>
        </authorList>
    </citation>
    <scope>NUCLEOTIDE SEQUENCE</scope>
    <source>
        <strain evidence="1">IHI 201604</strain>
    </source>
</reference>
<evidence type="ECO:0000313" key="2">
    <source>
        <dbReference type="Proteomes" id="UP000722485"/>
    </source>
</evidence>
<proteinExistence type="predicted"/>
<dbReference type="AlphaFoldDB" id="A0A9P5HLQ9"/>